<dbReference type="VEuPathDB" id="FungiDB:MELLADRAFT_105134"/>
<comment type="similarity">
    <text evidence="3">Belongs to the RNase PH family.</text>
</comment>
<keyword evidence="8" id="KW-0539">Nucleus</keyword>
<sequence>MTNQTRFTLQHQTQTTFDRRKLVGPDSSTPLPTFISTEPIKQDNKQDNTRSDGRTNQQFRPIHVKTKVVSSANGSSYLETTDCKLICAVYGPKPRTTANSSSSNLNIHFKFTPFSLSTSFTSSISTLESNLSQALHQSLAPSLLLNPTEFYDLHLTVLQSHSPLSITHPILAATIALGSAGVPTLGLVIGISAAISSDLELLIDPTFIESQNALAHLDLSYLTSIDSVTHLNFRSHLDFNLSKIDLNQFLTYLDLARDVTQSLHPIAVQALQNDLSTNSLNQPSI</sequence>
<dbReference type="GO" id="GO:0000176">
    <property type="term" value="C:nuclear exosome (RNase complex)"/>
    <property type="evidence" value="ECO:0007669"/>
    <property type="project" value="TreeGrafter"/>
</dbReference>
<feature type="compositionally biased region" description="Polar residues" evidence="9">
    <location>
        <begin position="26"/>
        <end position="36"/>
    </location>
</feature>
<feature type="compositionally biased region" description="Basic and acidic residues" evidence="9">
    <location>
        <begin position="40"/>
        <end position="53"/>
    </location>
</feature>
<dbReference type="RefSeq" id="XP_007408381.1">
    <property type="nucleotide sequence ID" value="XM_007408319.1"/>
</dbReference>
<dbReference type="Gene3D" id="3.30.230.70">
    <property type="entry name" value="GHMP Kinase, N-terminal domain"/>
    <property type="match status" value="1"/>
</dbReference>
<comment type="subcellular location">
    <subcellularLocation>
        <location evidence="2">Cytoplasm</location>
    </subcellularLocation>
    <subcellularLocation>
        <location evidence="1">Nucleus</location>
    </subcellularLocation>
</comment>
<dbReference type="SUPFAM" id="SSF54211">
    <property type="entry name" value="Ribosomal protein S5 domain 2-like"/>
    <property type="match status" value="1"/>
</dbReference>
<evidence type="ECO:0000256" key="2">
    <source>
        <dbReference type="ARBA" id="ARBA00004496"/>
    </source>
</evidence>
<evidence type="ECO:0000259" key="10">
    <source>
        <dbReference type="Pfam" id="PF01138"/>
    </source>
</evidence>
<dbReference type="Proteomes" id="UP000001072">
    <property type="component" value="Unassembled WGS sequence"/>
</dbReference>
<dbReference type="EMBL" id="GL883101">
    <property type="protein sequence ID" value="EGG08183.1"/>
    <property type="molecule type" value="Genomic_DNA"/>
</dbReference>
<keyword evidence="12" id="KW-1185">Reference proteome</keyword>
<evidence type="ECO:0000256" key="6">
    <source>
        <dbReference type="ARBA" id="ARBA00022835"/>
    </source>
</evidence>
<dbReference type="SUPFAM" id="SSF55666">
    <property type="entry name" value="Ribonuclease PH domain 2-like"/>
    <property type="match status" value="1"/>
</dbReference>
<evidence type="ECO:0000256" key="3">
    <source>
        <dbReference type="ARBA" id="ARBA00006678"/>
    </source>
</evidence>
<dbReference type="STRING" id="747676.F4RHJ3"/>
<feature type="compositionally biased region" description="Polar residues" evidence="9">
    <location>
        <begin position="1"/>
        <end position="16"/>
    </location>
</feature>
<dbReference type="GO" id="GO:0003723">
    <property type="term" value="F:RNA binding"/>
    <property type="evidence" value="ECO:0007669"/>
    <property type="project" value="UniProtKB-KW"/>
</dbReference>
<accession>F4RHJ3</accession>
<dbReference type="InterPro" id="IPR027408">
    <property type="entry name" value="PNPase/RNase_PH_dom_sf"/>
</dbReference>
<dbReference type="FunCoup" id="F4RHJ3">
    <property type="interactions" value="128"/>
</dbReference>
<dbReference type="OrthoDB" id="2504340at2759"/>
<dbReference type="GO" id="GO:0016075">
    <property type="term" value="P:rRNA catabolic process"/>
    <property type="evidence" value="ECO:0007669"/>
    <property type="project" value="TreeGrafter"/>
</dbReference>
<dbReference type="InterPro" id="IPR001247">
    <property type="entry name" value="ExoRNase_PH_dom1"/>
</dbReference>
<reference evidence="12" key="1">
    <citation type="journal article" date="2011" name="Proc. Natl. Acad. Sci. U.S.A.">
        <title>Obligate biotrophy features unraveled by the genomic analysis of rust fungi.</title>
        <authorList>
            <person name="Duplessis S."/>
            <person name="Cuomo C.A."/>
            <person name="Lin Y.-C."/>
            <person name="Aerts A."/>
            <person name="Tisserant E."/>
            <person name="Veneault-Fourrey C."/>
            <person name="Joly D.L."/>
            <person name="Hacquard S."/>
            <person name="Amselem J."/>
            <person name="Cantarel B.L."/>
            <person name="Chiu R."/>
            <person name="Coutinho P.M."/>
            <person name="Feau N."/>
            <person name="Field M."/>
            <person name="Frey P."/>
            <person name="Gelhaye E."/>
            <person name="Goldberg J."/>
            <person name="Grabherr M.G."/>
            <person name="Kodira C.D."/>
            <person name="Kohler A."/>
            <person name="Kuees U."/>
            <person name="Lindquist E.A."/>
            <person name="Lucas S.M."/>
            <person name="Mago R."/>
            <person name="Mauceli E."/>
            <person name="Morin E."/>
            <person name="Murat C."/>
            <person name="Pangilinan J.L."/>
            <person name="Park R."/>
            <person name="Pearson M."/>
            <person name="Quesneville H."/>
            <person name="Rouhier N."/>
            <person name="Sakthikumar S."/>
            <person name="Salamov A.A."/>
            <person name="Schmutz J."/>
            <person name="Selles B."/>
            <person name="Shapiro H."/>
            <person name="Tanguay P."/>
            <person name="Tuskan G.A."/>
            <person name="Henrissat B."/>
            <person name="Van de Peer Y."/>
            <person name="Rouze P."/>
            <person name="Ellis J.G."/>
            <person name="Dodds P.N."/>
            <person name="Schein J.E."/>
            <person name="Zhong S."/>
            <person name="Hamelin R.C."/>
            <person name="Grigoriev I.V."/>
            <person name="Szabo L.J."/>
            <person name="Martin F."/>
        </authorList>
    </citation>
    <scope>NUCLEOTIDE SEQUENCE [LARGE SCALE GENOMIC DNA]</scope>
    <source>
        <strain evidence="12">98AG31 / pathotype 3-4-7</strain>
    </source>
</reference>
<dbReference type="GO" id="GO:0071028">
    <property type="term" value="P:nuclear mRNA surveillance"/>
    <property type="evidence" value="ECO:0007669"/>
    <property type="project" value="TreeGrafter"/>
</dbReference>
<dbReference type="KEGG" id="mlr:MELLADRAFT_105134"/>
<evidence type="ECO:0000313" key="11">
    <source>
        <dbReference type="EMBL" id="EGG08183.1"/>
    </source>
</evidence>
<dbReference type="GO" id="GO:0005730">
    <property type="term" value="C:nucleolus"/>
    <property type="evidence" value="ECO:0007669"/>
    <property type="project" value="TreeGrafter"/>
</dbReference>
<dbReference type="InterPro" id="IPR020568">
    <property type="entry name" value="Ribosomal_Su5_D2-typ_SF"/>
</dbReference>
<evidence type="ECO:0000256" key="4">
    <source>
        <dbReference type="ARBA" id="ARBA00022490"/>
    </source>
</evidence>
<keyword evidence="7" id="KW-0694">RNA-binding</keyword>
<gene>
    <name evidence="11" type="ORF">MELLADRAFT_105134</name>
</gene>
<dbReference type="eggNOG" id="KOG1068">
    <property type="taxonomic scope" value="Eukaryota"/>
</dbReference>
<evidence type="ECO:0000256" key="7">
    <source>
        <dbReference type="ARBA" id="ARBA00022884"/>
    </source>
</evidence>
<dbReference type="HOGENOM" id="CLU_063514_1_2_1"/>
<dbReference type="InterPro" id="IPR036345">
    <property type="entry name" value="ExoRNase_PH_dom2_sf"/>
</dbReference>
<keyword evidence="4" id="KW-0963">Cytoplasm</keyword>
<dbReference type="GO" id="GO:0000177">
    <property type="term" value="C:cytoplasmic exosome (RNase complex)"/>
    <property type="evidence" value="ECO:0007669"/>
    <property type="project" value="TreeGrafter"/>
</dbReference>
<evidence type="ECO:0000256" key="5">
    <source>
        <dbReference type="ARBA" id="ARBA00022552"/>
    </source>
</evidence>
<dbReference type="GO" id="GO:0034475">
    <property type="term" value="P:U4 snRNA 3'-end processing"/>
    <property type="evidence" value="ECO:0007669"/>
    <property type="project" value="TreeGrafter"/>
</dbReference>
<feature type="region of interest" description="Disordered" evidence="9">
    <location>
        <begin position="1"/>
        <end position="56"/>
    </location>
</feature>
<evidence type="ECO:0000256" key="1">
    <source>
        <dbReference type="ARBA" id="ARBA00004123"/>
    </source>
</evidence>
<dbReference type="GeneID" id="18922505"/>
<dbReference type="CDD" id="cd11371">
    <property type="entry name" value="RNase_PH_MTR3"/>
    <property type="match status" value="1"/>
</dbReference>
<keyword evidence="6" id="KW-0271">Exosome</keyword>
<name>F4RHJ3_MELLP</name>
<feature type="domain" description="Exoribonuclease phosphorolytic" evidence="10">
    <location>
        <begin position="58"/>
        <end position="183"/>
    </location>
</feature>
<dbReference type="InParanoid" id="F4RHJ3"/>
<keyword evidence="5" id="KW-0698">rRNA processing</keyword>
<dbReference type="PANTHER" id="PTHR11953">
    <property type="entry name" value="EXOSOME COMPLEX COMPONENT"/>
    <property type="match status" value="1"/>
</dbReference>
<dbReference type="PANTHER" id="PTHR11953:SF2">
    <property type="entry name" value="EXOSOME COMPLEX COMPONENT MTR3"/>
    <property type="match status" value="1"/>
</dbReference>
<evidence type="ECO:0000256" key="8">
    <source>
        <dbReference type="ARBA" id="ARBA00023242"/>
    </source>
</evidence>
<dbReference type="Pfam" id="PF01138">
    <property type="entry name" value="RNase_PH"/>
    <property type="match status" value="1"/>
</dbReference>
<dbReference type="InterPro" id="IPR050080">
    <property type="entry name" value="RNase_PH"/>
</dbReference>
<organism evidence="12">
    <name type="scientific">Melampsora larici-populina (strain 98AG31 / pathotype 3-4-7)</name>
    <name type="common">Poplar leaf rust fungus</name>
    <dbReference type="NCBI Taxonomy" id="747676"/>
    <lineage>
        <taxon>Eukaryota</taxon>
        <taxon>Fungi</taxon>
        <taxon>Dikarya</taxon>
        <taxon>Basidiomycota</taxon>
        <taxon>Pucciniomycotina</taxon>
        <taxon>Pucciniomycetes</taxon>
        <taxon>Pucciniales</taxon>
        <taxon>Melampsoraceae</taxon>
        <taxon>Melampsora</taxon>
    </lineage>
</organism>
<protein>
    <recommendedName>
        <fullName evidence="10">Exoribonuclease phosphorolytic domain-containing protein</fullName>
    </recommendedName>
</protein>
<evidence type="ECO:0000256" key="9">
    <source>
        <dbReference type="SAM" id="MobiDB-lite"/>
    </source>
</evidence>
<evidence type="ECO:0000313" key="12">
    <source>
        <dbReference type="Proteomes" id="UP000001072"/>
    </source>
</evidence>
<dbReference type="AlphaFoldDB" id="F4RHJ3"/>
<proteinExistence type="inferred from homology"/>
<dbReference type="GO" id="GO:0006364">
    <property type="term" value="P:rRNA processing"/>
    <property type="evidence" value="ECO:0007669"/>
    <property type="project" value="UniProtKB-KW"/>
</dbReference>
<dbReference type="GO" id="GO:0071051">
    <property type="term" value="P:poly(A)-dependent snoRNA 3'-end processing"/>
    <property type="evidence" value="ECO:0007669"/>
    <property type="project" value="TreeGrafter"/>
</dbReference>